<comment type="similarity">
    <text evidence="1">Belongs to the SfsA family.</text>
</comment>
<dbReference type="AlphaFoldDB" id="A0A2P8HG36"/>
<evidence type="ECO:0000259" key="2">
    <source>
        <dbReference type="Pfam" id="PF03749"/>
    </source>
</evidence>
<dbReference type="Gene3D" id="2.40.50.580">
    <property type="match status" value="1"/>
</dbReference>
<comment type="caution">
    <text evidence="4">The sequence shown here is derived from an EMBL/GenBank/DDBJ whole genome shotgun (WGS) entry which is preliminary data.</text>
</comment>
<protein>
    <recommendedName>
        <fullName evidence="1">Sugar fermentation stimulation protein homolog</fullName>
    </recommendedName>
</protein>
<keyword evidence="5" id="KW-1185">Reference proteome</keyword>
<organism evidence="4 5">
    <name type="scientific">Salsuginibacillus halophilus</name>
    <dbReference type="NCBI Taxonomy" id="517424"/>
    <lineage>
        <taxon>Bacteria</taxon>
        <taxon>Bacillati</taxon>
        <taxon>Bacillota</taxon>
        <taxon>Bacilli</taxon>
        <taxon>Bacillales</taxon>
        <taxon>Bacillaceae</taxon>
        <taxon>Salsuginibacillus</taxon>
    </lineage>
</organism>
<feature type="domain" description="SfsA N-terminal OB" evidence="3">
    <location>
        <begin position="19"/>
        <end position="85"/>
    </location>
</feature>
<dbReference type="Proteomes" id="UP000242310">
    <property type="component" value="Unassembled WGS sequence"/>
</dbReference>
<dbReference type="OrthoDB" id="9802365at2"/>
<dbReference type="PANTHER" id="PTHR30545:SF2">
    <property type="entry name" value="SUGAR FERMENTATION STIMULATION PROTEIN A"/>
    <property type="match status" value="1"/>
</dbReference>
<dbReference type="HAMAP" id="MF_00095">
    <property type="entry name" value="SfsA"/>
    <property type="match status" value="1"/>
</dbReference>
<dbReference type="RefSeq" id="WP_106588833.1">
    <property type="nucleotide sequence ID" value="NZ_PYAV01000007.1"/>
</dbReference>
<dbReference type="NCBIfam" id="TIGR00230">
    <property type="entry name" value="sfsA"/>
    <property type="match status" value="1"/>
</dbReference>
<gene>
    <name evidence="1" type="primary">sfsA</name>
    <name evidence="4" type="ORF">B0H94_107193</name>
</gene>
<dbReference type="InterPro" id="IPR040452">
    <property type="entry name" value="SfsA_C"/>
</dbReference>
<dbReference type="Pfam" id="PF17746">
    <property type="entry name" value="SfsA_N"/>
    <property type="match status" value="1"/>
</dbReference>
<dbReference type="InterPro" id="IPR005224">
    <property type="entry name" value="SfsA"/>
</dbReference>
<dbReference type="Pfam" id="PF03749">
    <property type="entry name" value="SfsA"/>
    <property type="match status" value="1"/>
</dbReference>
<proteinExistence type="inferred from homology"/>
<dbReference type="InterPro" id="IPR041465">
    <property type="entry name" value="SfsA_N"/>
</dbReference>
<evidence type="ECO:0000256" key="1">
    <source>
        <dbReference type="HAMAP-Rule" id="MF_00095"/>
    </source>
</evidence>
<dbReference type="EMBL" id="PYAV01000007">
    <property type="protein sequence ID" value="PSL45188.1"/>
    <property type="molecule type" value="Genomic_DNA"/>
</dbReference>
<sequence>MSDAGVLRFEQSLSCARFLHRPNRFMLVCRLEATGEEVEVHLPDPGRLREILQPETVVWLRYVDQAKRRTKWSAVMAETGGVLVSLDTTYPNALIEKCLKSELLEEFAGWHFARREAQVGGSRWDFLLENEHGDKLLLEVKSVTMSVDETAYFPDAVTARGTKHVEELTKWQKTGEYQTAVLFVIQREDPKELKPAVQIDPAFSRALTEAAEGGVKIYARTCRLSPAQIELNTRVPVVV</sequence>
<evidence type="ECO:0000313" key="4">
    <source>
        <dbReference type="EMBL" id="PSL45188.1"/>
    </source>
</evidence>
<evidence type="ECO:0000313" key="5">
    <source>
        <dbReference type="Proteomes" id="UP000242310"/>
    </source>
</evidence>
<accession>A0A2P8HG36</accession>
<evidence type="ECO:0000259" key="3">
    <source>
        <dbReference type="Pfam" id="PF17746"/>
    </source>
</evidence>
<reference evidence="4 5" key="1">
    <citation type="submission" date="2018-03" db="EMBL/GenBank/DDBJ databases">
        <title>Genomic Encyclopedia of Type Strains, Phase III (KMG-III): the genomes of soil and plant-associated and newly described type strains.</title>
        <authorList>
            <person name="Whitman W."/>
        </authorList>
    </citation>
    <scope>NUCLEOTIDE SEQUENCE [LARGE SCALE GENOMIC DNA]</scope>
    <source>
        <strain evidence="4 5">CGMCC 1.07653</strain>
    </source>
</reference>
<dbReference type="Gene3D" id="3.40.1350.60">
    <property type="match status" value="1"/>
</dbReference>
<dbReference type="PANTHER" id="PTHR30545">
    <property type="entry name" value="SUGAR FERMENTATION STIMULATION PROTEIN A"/>
    <property type="match status" value="1"/>
</dbReference>
<dbReference type="CDD" id="cd22359">
    <property type="entry name" value="SfsA-like_bacterial"/>
    <property type="match status" value="1"/>
</dbReference>
<name>A0A2P8HG36_9BACI</name>
<dbReference type="GO" id="GO:0003677">
    <property type="term" value="F:DNA binding"/>
    <property type="evidence" value="ECO:0007669"/>
    <property type="project" value="InterPro"/>
</dbReference>
<feature type="domain" description="Sugar fermentation stimulation protein C-terminal" evidence="2">
    <location>
        <begin position="90"/>
        <end position="227"/>
    </location>
</feature>